<dbReference type="AlphaFoldDB" id="A0ABD3BTE0"/>
<dbReference type="Proteomes" id="UP001632038">
    <property type="component" value="Unassembled WGS sequence"/>
</dbReference>
<name>A0ABD3BTE0_9LAMI</name>
<reference evidence="2" key="1">
    <citation type="journal article" date="2024" name="IScience">
        <title>Strigolactones Initiate the Formation of Haustorium-like Structures in Castilleja.</title>
        <authorList>
            <person name="Buerger M."/>
            <person name="Peterson D."/>
            <person name="Chory J."/>
        </authorList>
    </citation>
    <scope>NUCLEOTIDE SEQUENCE [LARGE SCALE GENOMIC DNA]</scope>
</reference>
<accession>A0ABD3BTE0</accession>
<evidence type="ECO:0000313" key="1">
    <source>
        <dbReference type="EMBL" id="KAL3620371.1"/>
    </source>
</evidence>
<proteinExistence type="predicted"/>
<dbReference type="EMBL" id="JAVIJP010000066">
    <property type="protein sequence ID" value="KAL3620371.1"/>
    <property type="molecule type" value="Genomic_DNA"/>
</dbReference>
<keyword evidence="2" id="KW-1185">Reference proteome</keyword>
<sequence>MGEKKYTLDGVYHRLLASPDNRALAFRLDGSDYDLQYTHGPRMRCFTNCLNCCNEWELIELCPDYNFAVCAGATQHFPAANTGLPPVRCFAYCLNCCDEWELKLLSSDNKFAVCAGATQHFPAAENVPLPTPTSDDGPLILWKELRR</sequence>
<protein>
    <submittedName>
        <fullName evidence="1">Uncharacterized protein</fullName>
    </submittedName>
</protein>
<organism evidence="1 2">
    <name type="scientific">Castilleja foliolosa</name>
    <dbReference type="NCBI Taxonomy" id="1961234"/>
    <lineage>
        <taxon>Eukaryota</taxon>
        <taxon>Viridiplantae</taxon>
        <taxon>Streptophyta</taxon>
        <taxon>Embryophyta</taxon>
        <taxon>Tracheophyta</taxon>
        <taxon>Spermatophyta</taxon>
        <taxon>Magnoliopsida</taxon>
        <taxon>eudicotyledons</taxon>
        <taxon>Gunneridae</taxon>
        <taxon>Pentapetalae</taxon>
        <taxon>asterids</taxon>
        <taxon>lamiids</taxon>
        <taxon>Lamiales</taxon>
        <taxon>Orobanchaceae</taxon>
        <taxon>Pedicularideae</taxon>
        <taxon>Castillejinae</taxon>
        <taxon>Castilleja</taxon>
    </lineage>
</organism>
<evidence type="ECO:0000313" key="2">
    <source>
        <dbReference type="Proteomes" id="UP001632038"/>
    </source>
</evidence>
<gene>
    <name evidence="1" type="ORF">CASFOL_035283</name>
</gene>
<comment type="caution">
    <text evidence="1">The sequence shown here is derived from an EMBL/GenBank/DDBJ whole genome shotgun (WGS) entry which is preliminary data.</text>
</comment>